<dbReference type="EMBL" id="CAJOBA010120049">
    <property type="protein sequence ID" value="CAF4577506.1"/>
    <property type="molecule type" value="Genomic_DNA"/>
</dbReference>
<comment type="caution">
    <text evidence="1">The sequence shown here is derived from an EMBL/GenBank/DDBJ whole genome shotgun (WGS) entry which is preliminary data.</text>
</comment>
<protein>
    <submittedName>
        <fullName evidence="1">Uncharacterized protein</fullName>
    </submittedName>
</protein>
<proteinExistence type="predicted"/>
<accession>A0A8S2YTP2</accession>
<name>A0A8S2YTP2_9BILA</name>
<reference evidence="1" key="1">
    <citation type="submission" date="2021-02" db="EMBL/GenBank/DDBJ databases">
        <authorList>
            <person name="Nowell W R."/>
        </authorList>
    </citation>
    <scope>NUCLEOTIDE SEQUENCE</scope>
</reference>
<dbReference type="AlphaFoldDB" id="A0A8S2YTP2"/>
<gene>
    <name evidence="1" type="ORF">TMI583_LOCUS50326</name>
</gene>
<dbReference type="Proteomes" id="UP000682733">
    <property type="component" value="Unassembled WGS sequence"/>
</dbReference>
<evidence type="ECO:0000313" key="1">
    <source>
        <dbReference type="EMBL" id="CAF4577506.1"/>
    </source>
</evidence>
<organism evidence="1 2">
    <name type="scientific">Didymodactylos carnosus</name>
    <dbReference type="NCBI Taxonomy" id="1234261"/>
    <lineage>
        <taxon>Eukaryota</taxon>
        <taxon>Metazoa</taxon>
        <taxon>Spiralia</taxon>
        <taxon>Gnathifera</taxon>
        <taxon>Rotifera</taxon>
        <taxon>Eurotatoria</taxon>
        <taxon>Bdelloidea</taxon>
        <taxon>Philodinida</taxon>
        <taxon>Philodinidae</taxon>
        <taxon>Didymodactylos</taxon>
    </lineage>
</organism>
<sequence>MGENVTFWDPSDFTGHLNAVTLFLKLTNEILINGNFTNYRCFEYNPYDIQGLQNILREVMNPANIL</sequence>
<evidence type="ECO:0000313" key="2">
    <source>
        <dbReference type="Proteomes" id="UP000682733"/>
    </source>
</evidence>